<keyword evidence="2 6" id="KW-0238">DNA-binding</keyword>
<accession>A0ABW2QE73</accession>
<dbReference type="EMBL" id="JBHTCQ010000005">
    <property type="protein sequence ID" value="MFC7407042.1"/>
    <property type="molecule type" value="Genomic_DNA"/>
</dbReference>
<evidence type="ECO:0000256" key="3">
    <source>
        <dbReference type="ARBA" id="ARBA00023163"/>
    </source>
</evidence>
<dbReference type="PANTHER" id="PTHR30146:SF109">
    <property type="entry name" value="HTH-TYPE TRANSCRIPTIONAL REGULATOR GALS"/>
    <property type="match status" value="1"/>
</dbReference>
<dbReference type="Pfam" id="PF13377">
    <property type="entry name" value="Peripla_BP_3"/>
    <property type="match status" value="1"/>
</dbReference>
<feature type="domain" description="HTH lacI-type" evidence="5">
    <location>
        <begin position="24"/>
        <end position="78"/>
    </location>
</feature>
<dbReference type="Pfam" id="PF00356">
    <property type="entry name" value="LacI"/>
    <property type="match status" value="1"/>
</dbReference>
<evidence type="ECO:0000256" key="1">
    <source>
        <dbReference type="ARBA" id="ARBA00023015"/>
    </source>
</evidence>
<comment type="caution">
    <text evidence="6">The sequence shown here is derived from an EMBL/GenBank/DDBJ whole genome shotgun (WGS) entry which is preliminary data.</text>
</comment>
<dbReference type="CDD" id="cd01392">
    <property type="entry name" value="HTH_LacI"/>
    <property type="match status" value="1"/>
</dbReference>
<name>A0ABW2QE73_9MICO</name>
<dbReference type="SUPFAM" id="SSF47413">
    <property type="entry name" value="lambda repressor-like DNA-binding domains"/>
    <property type="match status" value="1"/>
</dbReference>
<dbReference type="Gene3D" id="3.40.50.2300">
    <property type="match status" value="2"/>
</dbReference>
<dbReference type="GO" id="GO:0003677">
    <property type="term" value="F:DNA binding"/>
    <property type="evidence" value="ECO:0007669"/>
    <property type="project" value="UniProtKB-KW"/>
</dbReference>
<evidence type="ECO:0000256" key="2">
    <source>
        <dbReference type="ARBA" id="ARBA00023125"/>
    </source>
</evidence>
<keyword evidence="3" id="KW-0804">Transcription</keyword>
<dbReference type="Gene3D" id="1.10.260.40">
    <property type="entry name" value="lambda repressor-like DNA-binding domains"/>
    <property type="match status" value="1"/>
</dbReference>
<gene>
    <name evidence="6" type="ORF">ACFQQL_18140</name>
</gene>
<dbReference type="SUPFAM" id="SSF53822">
    <property type="entry name" value="Periplasmic binding protein-like I"/>
    <property type="match status" value="1"/>
</dbReference>
<feature type="region of interest" description="Disordered" evidence="4">
    <location>
        <begin position="1"/>
        <end position="24"/>
    </location>
</feature>
<keyword evidence="1" id="KW-0805">Transcription regulation</keyword>
<dbReference type="CDD" id="cd01574">
    <property type="entry name" value="PBP1_LacI"/>
    <property type="match status" value="1"/>
</dbReference>
<dbReference type="RefSeq" id="WP_382396577.1">
    <property type="nucleotide sequence ID" value="NZ_JBHTCQ010000005.1"/>
</dbReference>
<evidence type="ECO:0000313" key="7">
    <source>
        <dbReference type="Proteomes" id="UP001596455"/>
    </source>
</evidence>
<proteinExistence type="predicted"/>
<dbReference type="InterPro" id="IPR028082">
    <property type="entry name" value="Peripla_BP_I"/>
</dbReference>
<feature type="compositionally biased region" description="Basic and acidic residues" evidence="4">
    <location>
        <begin position="1"/>
        <end position="11"/>
    </location>
</feature>
<protein>
    <submittedName>
        <fullName evidence="6">LacI family DNA-binding transcriptional regulator</fullName>
    </submittedName>
</protein>
<evidence type="ECO:0000313" key="6">
    <source>
        <dbReference type="EMBL" id="MFC7407042.1"/>
    </source>
</evidence>
<dbReference type="PROSITE" id="PS00356">
    <property type="entry name" value="HTH_LACI_1"/>
    <property type="match status" value="1"/>
</dbReference>
<dbReference type="InterPro" id="IPR000843">
    <property type="entry name" value="HTH_LacI"/>
</dbReference>
<dbReference type="SMART" id="SM00354">
    <property type="entry name" value="HTH_LACI"/>
    <property type="match status" value="1"/>
</dbReference>
<keyword evidence="7" id="KW-1185">Reference proteome</keyword>
<evidence type="ECO:0000256" key="4">
    <source>
        <dbReference type="SAM" id="MobiDB-lite"/>
    </source>
</evidence>
<sequence>MPITGDEERVAMPRTVRPGASASPSMTDVAALAGVSHQTVSRVLNTPDAVRPETRRRVEEAIRRLGYRRNYAARALRTQRSGLVGVVSSGESYYGPSRMTMAIEEAARSQDYATLLTALRDARPAAVEKVLGYFLDHRVDGIIVIAAVDAVAEAAEQLSRRLPVVLVASDLRPAAGIRVVGVDQRLGGRIATRHLLQRGHRRILHVAGPGDWFDARGRVVGWREELVTAGLTGETVEAGWDTVDGYRVAHELVAAGELPDAIFAANDYLALGMIRAFTESGVRVPEDLSVIGFDDIEGAAYFNPPLTTVRQPFDAVGRAVVEVLLAGLGAESGASRPVEPVALPPELVPRSSSL</sequence>
<dbReference type="PANTHER" id="PTHR30146">
    <property type="entry name" value="LACI-RELATED TRANSCRIPTIONAL REPRESSOR"/>
    <property type="match status" value="1"/>
</dbReference>
<organism evidence="6 7">
    <name type="scientific">Georgenia alba</name>
    <dbReference type="NCBI Taxonomy" id="2233858"/>
    <lineage>
        <taxon>Bacteria</taxon>
        <taxon>Bacillati</taxon>
        <taxon>Actinomycetota</taxon>
        <taxon>Actinomycetes</taxon>
        <taxon>Micrococcales</taxon>
        <taxon>Bogoriellaceae</taxon>
        <taxon>Georgenia</taxon>
    </lineage>
</organism>
<reference evidence="7" key="1">
    <citation type="journal article" date="2019" name="Int. J. Syst. Evol. Microbiol.">
        <title>The Global Catalogue of Microorganisms (GCM) 10K type strain sequencing project: providing services to taxonomists for standard genome sequencing and annotation.</title>
        <authorList>
            <consortium name="The Broad Institute Genomics Platform"/>
            <consortium name="The Broad Institute Genome Sequencing Center for Infectious Disease"/>
            <person name="Wu L."/>
            <person name="Ma J."/>
        </authorList>
    </citation>
    <scope>NUCLEOTIDE SEQUENCE [LARGE SCALE GENOMIC DNA]</scope>
    <source>
        <strain evidence="7">JCM 1490</strain>
    </source>
</reference>
<dbReference type="Proteomes" id="UP001596455">
    <property type="component" value="Unassembled WGS sequence"/>
</dbReference>
<dbReference type="InterPro" id="IPR046335">
    <property type="entry name" value="LacI/GalR-like_sensor"/>
</dbReference>
<dbReference type="InterPro" id="IPR010982">
    <property type="entry name" value="Lambda_DNA-bd_dom_sf"/>
</dbReference>
<evidence type="ECO:0000259" key="5">
    <source>
        <dbReference type="PROSITE" id="PS50932"/>
    </source>
</evidence>
<dbReference type="PROSITE" id="PS50932">
    <property type="entry name" value="HTH_LACI_2"/>
    <property type="match status" value="1"/>
</dbReference>